<dbReference type="Proteomes" id="UP001219567">
    <property type="component" value="Chromosome 4"/>
</dbReference>
<name>A0AAJ6CJQ1_9BASI</name>
<dbReference type="AlphaFoldDB" id="A0AAJ6CJQ1"/>
<dbReference type="SUPFAM" id="SSF51556">
    <property type="entry name" value="Metallo-dependent hydrolases"/>
    <property type="match status" value="1"/>
</dbReference>
<organism evidence="2 3">
    <name type="scientific">Malassezia yamatoensis</name>
    <dbReference type="NCBI Taxonomy" id="253288"/>
    <lineage>
        <taxon>Eukaryota</taxon>
        <taxon>Fungi</taxon>
        <taxon>Dikarya</taxon>
        <taxon>Basidiomycota</taxon>
        <taxon>Ustilaginomycotina</taxon>
        <taxon>Malasseziomycetes</taxon>
        <taxon>Malasseziales</taxon>
        <taxon>Malasseziaceae</taxon>
        <taxon>Malassezia</taxon>
    </lineage>
</organism>
<evidence type="ECO:0000313" key="2">
    <source>
        <dbReference type="EMBL" id="WFD00017.1"/>
    </source>
</evidence>
<feature type="domain" description="Amidohydrolase-related" evidence="1">
    <location>
        <begin position="22"/>
        <end position="87"/>
    </location>
</feature>
<keyword evidence="3" id="KW-1185">Reference proteome</keyword>
<dbReference type="InterPro" id="IPR006680">
    <property type="entry name" value="Amidohydro-rel"/>
</dbReference>
<dbReference type="InterPro" id="IPR032466">
    <property type="entry name" value="Metal_Hydrolase"/>
</dbReference>
<proteinExistence type="predicted"/>
<accession>A0AAJ6CJQ1</accession>
<reference evidence="2 3" key="1">
    <citation type="submission" date="2023-03" db="EMBL/GenBank/DDBJ databases">
        <title>Mating type loci evolution in Malassezia.</title>
        <authorList>
            <person name="Coelho M.A."/>
        </authorList>
    </citation>
    <scope>NUCLEOTIDE SEQUENCE [LARGE SCALE GENOMIC DNA]</scope>
    <source>
        <strain evidence="2 3">CBS 9725</strain>
    </source>
</reference>
<dbReference type="Pfam" id="PF04909">
    <property type="entry name" value="Amidohydro_2"/>
    <property type="match status" value="1"/>
</dbReference>
<sequence length="94" mass="10456">MYPDDFNEESVMERLKDFYYDIALSSTEVPMVALTSFARQNHVVFGSDFPYAPESIALSFAQRFDAITKLTDGQHSAINNGNAKALVKDTSGKL</sequence>
<dbReference type="EMBL" id="CP119946">
    <property type="protein sequence ID" value="WFD00017.1"/>
    <property type="molecule type" value="Genomic_DNA"/>
</dbReference>
<evidence type="ECO:0000259" key="1">
    <source>
        <dbReference type="Pfam" id="PF04909"/>
    </source>
</evidence>
<evidence type="ECO:0000313" key="3">
    <source>
        <dbReference type="Proteomes" id="UP001219567"/>
    </source>
</evidence>
<protein>
    <recommendedName>
        <fullName evidence="1">Amidohydrolase-related domain-containing protein</fullName>
    </recommendedName>
</protein>
<dbReference type="GO" id="GO:0016787">
    <property type="term" value="F:hydrolase activity"/>
    <property type="evidence" value="ECO:0007669"/>
    <property type="project" value="InterPro"/>
</dbReference>
<gene>
    <name evidence="2" type="ORF">MYAM1_002763</name>
</gene>
<dbReference type="Gene3D" id="3.20.20.140">
    <property type="entry name" value="Metal-dependent hydrolases"/>
    <property type="match status" value="1"/>
</dbReference>